<comment type="caution">
    <text evidence="3">The sequence shown here is derived from an EMBL/GenBank/DDBJ whole genome shotgun (WGS) entry which is preliminary data.</text>
</comment>
<feature type="transmembrane region" description="Helical" evidence="2">
    <location>
        <begin position="579"/>
        <end position="597"/>
    </location>
</feature>
<evidence type="ECO:0000313" key="4">
    <source>
        <dbReference type="Proteomes" id="UP000546257"/>
    </source>
</evidence>
<keyword evidence="3" id="KW-0378">Hydrolase</keyword>
<name>A0A7J9SGZ4_9EURY</name>
<feature type="transmembrane region" description="Helical" evidence="2">
    <location>
        <begin position="32"/>
        <end position="57"/>
    </location>
</feature>
<sequence length="603" mass="61898">MKRSPYDHLRAVLRIARWEVDRSASVVDRRTAALGVVALLVAGGVVAAGAAGGGVALDRDIYRVGVAPDSPYREPVERSVALDARPAEPDAFRAGEIEVLVRDGRVLVANSPKGRAAASAFRSAVRAYNVGLMRAEENGSAAFPVVVVVQYASQSAALPDSVTAGDGDGGAIGGDDGGSGGGGDGTDGSDAGSEPDDGGGSTGGPLGVPALEGLNPLGGGGSGSPAEIQPPFPFGSLVLAFAFLVPMNFVIQAYGSTMLNERINRRGELLLVAPVSPGDIVAGKTLPYLGLLVGLTALVAVAVGGSVVAVAAALPIALLFLSATFAGAMFARSFKELTFVTVTVSVFLTAYTFVPAIFANVTPIALISPLTVVVRDLQPLQSVAPLEFAFATVPFTLCAGVLFLLGTGIYREEDLFTQRPVPLKLLDALAVRVTKPRHAAVLAGLTVPFVFVAELLVVAVLFALPVSVTVPIVLLAVAVVEEVAKSLHLFAAFEADRFPDTRRTAVLLGALSGLGFFVGEKFTAVVQVVGLPELVLGRAAFAPSGIGVTEGAALFLAPLVLHVVTTGIAALGARRTLRWYVAALVGSVLLHTAYNLTVVTRLA</sequence>
<feature type="transmembrane region" description="Helical" evidence="2">
    <location>
        <begin position="551"/>
        <end position="572"/>
    </location>
</feature>
<accession>A0A7J9SGZ4</accession>
<keyword evidence="4" id="KW-1185">Reference proteome</keyword>
<feature type="transmembrane region" description="Helical" evidence="2">
    <location>
        <begin position="337"/>
        <end position="368"/>
    </location>
</feature>
<feature type="transmembrane region" description="Helical" evidence="2">
    <location>
        <begin position="286"/>
        <end position="303"/>
    </location>
</feature>
<feature type="transmembrane region" description="Helical" evidence="2">
    <location>
        <begin position="234"/>
        <end position="255"/>
    </location>
</feature>
<reference evidence="3 4" key="1">
    <citation type="submission" date="2020-08" db="EMBL/GenBank/DDBJ databases">
        <authorList>
            <person name="Seo M.-J."/>
        </authorList>
    </citation>
    <scope>NUCLEOTIDE SEQUENCE [LARGE SCALE GENOMIC DNA]</scope>
    <source>
        <strain evidence="3 4">MBLA0160</strain>
    </source>
</reference>
<keyword evidence="3" id="KW-0645">Protease</keyword>
<keyword evidence="2" id="KW-0812">Transmembrane</keyword>
<dbReference type="EMBL" id="JACKXD010000002">
    <property type="protein sequence ID" value="MBB6646235.1"/>
    <property type="molecule type" value="Genomic_DNA"/>
</dbReference>
<evidence type="ECO:0000313" key="3">
    <source>
        <dbReference type="EMBL" id="MBB6646235.1"/>
    </source>
</evidence>
<feature type="transmembrane region" description="Helical" evidence="2">
    <location>
        <begin position="505"/>
        <end position="531"/>
    </location>
</feature>
<keyword evidence="2" id="KW-0472">Membrane</keyword>
<organism evidence="3 4">
    <name type="scientific">Halobellus ruber</name>
    <dbReference type="NCBI Taxonomy" id="2761102"/>
    <lineage>
        <taxon>Archaea</taxon>
        <taxon>Methanobacteriati</taxon>
        <taxon>Methanobacteriota</taxon>
        <taxon>Stenosarchaea group</taxon>
        <taxon>Halobacteria</taxon>
        <taxon>Halobacteriales</taxon>
        <taxon>Haloferacaceae</taxon>
        <taxon>Halobellus</taxon>
    </lineage>
</organism>
<dbReference type="Proteomes" id="UP000546257">
    <property type="component" value="Unassembled WGS sequence"/>
</dbReference>
<feature type="region of interest" description="Disordered" evidence="1">
    <location>
        <begin position="160"/>
        <end position="223"/>
    </location>
</feature>
<feature type="transmembrane region" description="Helical" evidence="2">
    <location>
        <begin position="388"/>
        <end position="410"/>
    </location>
</feature>
<evidence type="ECO:0000256" key="1">
    <source>
        <dbReference type="SAM" id="MobiDB-lite"/>
    </source>
</evidence>
<proteinExistence type="predicted"/>
<evidence type="ECO:0000256" key="2">
    <source>
        <dbReference type="SAM" id="Phobius"/>
    </source>
</evidence>
<protein>
    <submittedName>
        <fullName evidence="3">PrsW family intramembrane metalloprotease</fullName>
    </submittedName>
</protein>
<gene>
    <name evidence="3" type="ORF">H5V44_08030</name>
</gene>
<feature type="compositionally biased region" description="Gly residues" evidence="1">
    <location>
        <begin position="166"/>
        <end position="186"/>
    </location>
</feature>
<feature type="transmembrane region" description="Helical" evidence="2">
    <location>
        <begin position="439"/>
        <end position="464"/>
    </location>
</feature>
<dbReference type="GO" id="GO:0008237">
    <property type="term" value="F:metallopeptidase activity"/>
    <property type="evidence" value="ECO:0007669"/>
    <property type="project" value="UniProtKB-KW"/>
</dbReference>
<keyword evidence="2" id="KW-1133">Transmembrane helix</keyword>
<dbReference type="GO" id="GO:0006508">
    <property type="term" value="P:proteolysis"/>
    <property type="evidence" value="ECO:0007669"/>
    <property type="project" value="UniProtKB-KW"/>
</dbReference>
<dbReference type="RefSeq" id="WP_185192585.1">
    <property type="nucleotide sequence ID" value="NZ_JACKXD010000002.1"/>
</dbReference>
<keyword evidence="3" id="KW-0482">Metalloprotease</keyword>
<dbReference type="AlphaFoldDB" id="A0A7J9SGZ4"/>
<feature type="transmembrane region" description="Helical" evidence="2">
    <location>
        <begin position="470"/>
        <end position="493"/>
    </location>
</feature>
<feature type="transmembrane region" description="Helical" evidence="2">
    <location>
        <begin position="309"/>
        <end position="330"/>
    </location>
</feature>
<dbReference type="PANTHER" id="PTHR43471">
    <property type="entry name" value="ABC TRANSPORTER PERMEASE"/>
    <property type="match status" value="1"/>
</dbReference>